<evidence type="ECO:0000313" key="1">
    <source>
        <dbReference type="EMBL" id="OGM59505.1"/>
    </source>
</evidence>
<dbReference type="Proteomes" id="UP000176404">
    <property type="component" value="Unassembled WGS sequence"/>
</dbReference>
<name>A0A1F8B7V2_9BACT</name>
<dbReference type="STRING" id="1802517.A2892_02570"/>
<dbReference type="InterPro" id="IPR029063">
    <property type="entry name" value="SAM-dependent_MTases_sf"/>
</dbReference>
<evidence type="ECO:0008006" key="3">
    <source>
        <dbReference type="Google" id="ProtNLM"/>
    </source>
</evidence>
<dbReference type="Gene3D" id="3.40.50.150">
    <property type="entry name" value="Vaccinia Virus protein VP39"/>
    <property type="match status" value="1"/>
</dbReference>
<evidence type="ECO:0000313" key="2">
    <source>
        <dbReference type="Proteomes" id="UP000176404"/>
    </source>
</evidence>
<reference evidence="1 2" key="1">
    <citation type="journal article" date="2016" name="Nat. Commun.">
        <title>Thousands of microbial genomes shed light on interconnected biogeochemical processes in an aquifer system.</title>
        <authorList>
            <person name="Anantharaman K."/>
            <person name="Brown C.T."/>
            <person name="Hug L.A."/>
            <person name="Sharon I."/>
            <person name="Castelle C.J."/>
            <person name="Probst A.J."/>
            <person name="Thomas B.C."/>
            <person name="Singh A."/>
            <person name="Wilkins M.J."/>
            <person name="Karaoz U."/>
            <person name="Brodie E.L."/>
            <person name="Williams K.H."/>
            <person name="Hubbard S.S."/>
            <person name="Banfield J.F."/>
        </authorList>
    </citation>
    <scope>NUCLEOTIDE SEQUENCE [LARGE SCALE GENOMIC DNA]</scope>
</reference>
<dbReference type="Pfam" id="PF13578">
    <property type="entry name" value="Methyltransf_24"/>
    <property type="match status" value="1"/>
</dbReference>
<accession>A0A1F8B7V2</accession>
<gene>
    <name evidence="1" type="ORF">A2892_02570</name>
</gene>
<organism evidence="1 2">
    <name type="scientific">Candidatus Woesebacteria bacterium RIFCSPLOWO2_01_FULL_39_10b</name>
    <dbReference type="NCBI Taxonomy" id="1802517"/>
    <lineage>
        <taxon>Bacteria</taxon>
        <taxon>Candidatus Woeseibacteriota</taxon>
    </lineage>
</organism>
<dbReference type="SUPFAM" id="SSF53335">
    <property type="entry name" value="S-adenosyl-L-methionine-dependent methyltransferases"/>
    <property type="match status" value="1"/>
</dbReference>
<proteinExistence type="predicted"/>
<protein>
    <recommendedName>
        <fullName evidence="3">Methyltransferase domain-containing protein</fullName>
    </recommendedName>
</protein>
<dbReference type="AlphaFoldDB" id="A0A1F8B7V2"/>
<sequence>MQYDLKHLTDFEEKVIGPIQSDEALLIYSLVQVIRPEVILEFGFAKGHSSRNFLAAMSKNCKLYSFDIKKESEDIAKTIIKDNRFKFILKGQEDFIPSDIDNNLIDITFFDASHNTDLNIITFRKIKDYIKKNGVILVHDTGSWNNNYNEKVRNTEGYYVNGYPFPKGYFLNKDEYIHQQGERKFVNFLRENYPEFHQIHFHSTNTFRHGLTMLQKSEKLEI</sequence>
<comment type="caution">
    <text evidence="1">The sequence shown here is derived from an EMBL/GenBank/DDBJ whole genome shotgun (WGS) entry which is preliminary data.</text>
</comment>
<dbReference type="EMBL" id="MGHD01000019">
    <property type="protein sequence ID" value="OGM59505.1"/>
    <property type="molecule type" value="Genomic_DNA"/>
</dbReference>